<dbReference type="CDD" id="cd08161">
    <property type="entry name" value="SET"/>
    <property type="match status" value="1"/>
</dbReference>
<organism evidence="2 3">
    <name type="scientific">Dyella japonica A8</name>
    <dbReference type="NCBI Taxonomy" id="1217721"/>
    <lineage>
        <taxon>Bacteria</taxon>
        <taxon>Pseudomonadati</taxon>
        <taxon>Pseudomonadota</taxon>
        <taxon>Gammaproteobacteria</taxon>
        <taxon>Lysobacterales</taxon>
        <taxon>Rhodanobacteraceae</taxon>
        <taxon>Dyella</taxon>
    </lineage>
</organism>
<dbReference type="OrthoDB" id="510863at2"/>
<reference evidence="2 3" key="1">
    <citation type="submission" date="2014-07" db="EMBL/GenBank/DDBJ databases">
        <title>Complete Genome Sequence of Dyella japonica Strain A8 Isolated from Malaysian Tropical Soil.</title>
        <authorList>
            <person name="Hui R.K.H."/>
            <person name="Chen J.-W."/>
            <person name="Chan K.-G."/>
            <person name="Leung F.C.C."/>
        </authorList>
    </citation>
    <scope>NUCLEOTIDE SEQUENCE [LARGE SCALE GENOMIC DNA]</scope>
    <source>
        <strain evidence="2 3">A8</strain>
    </source>
</reference>
<dbReference type="EMBL" id="CP008884">
    <property type="protein sequence ID" value="AIF47386.1"/>
    <property type="molecule type" value="Genomic_DNA"/>
</dbReference>
<keyword evidence="3" id="KW-1185">Reference proteome</keyword>
<dbReference type="AlphaFoldDB" id="A0A075JZ66"/>
<gene>
    <name evidence="2" type="ORF">HY57_08930</name>
</gene>
<protein>
    <recommendedName>
        <fullName evidence="1">SET domain-containing protein</fullName>
    </recommendedName>
</protein>
<accession>A0A075JZ66</accession>
<dbReference type="RefSeq" id="WP_019465780.1">
    <property type="nucleotide sequence ID" value="NZ_ALOY01000163.1"/>
</dbReference>
<dbReference type="HOGENOM" id="CLU_111959_0_0_6"/>
<evidence type="ECO:0000259" key="1">
    <source>
        <dbReference type="Pfam" id="PF00856"/>
    </source>
</evidence>
<dbReference type="InterPro" id="IPR046341">
    <property type="entry name" value="SET_dom_sf"/>
</dbReference>
<evidence type="ECO:0000313" key="2">
    <source>
        <dbReference type="EMBL" id="AIF47386.1"/>
    </source>
</evidence>
<feature type="domain" description="SET" evidence="1">
    <location>
        <begin position="17"/>
        <end position="111"/>
    </location>
</feature>
<dbReference type="Pfam" id="PF00856">
    <property type="entry name" value="SET"/>
    <property type="match status" value="1"/>
</dbReference>
<name>A0A075JZ66_9GAMM</name>
<sequence>MIVPRYRIAASNIAGAGQGLFLLEDVAAGQIVTAPDAIDRTYRYDELTGSPELSAQLYASARWFEDRYTVSPDWPDECYINHSFEPTGLWHLGFVFAARDLPAGTEMTVDYRHLLPPGEEEAFVDAASGQRIVGLPWIESLRTSTHALAVLLDGTRLAS</sequence>
<dbReference type="Proteomes" id="UP000027987">
    <property type="component" value="Chromosome"/>
</dbReference>
<dbReference type="SUPFAM" id="SSF82199">
    <property type="entry name" value="SET domain"/>
    <property type="match status" value="1"/>
</dbReference>
<dbReference type="STRING" id="1217721.HY57_08930"/>
<proteinExistence type="predicted"/>
<dbReference type="KEGG" id="dja:HY57_08930"/>
<dbReference type="Gene3D" id="2.170.270.10">
    <property type="entry name" value="SET domain"/>
    <property type="match status" value="1"/>
</dbReference>
<evidence type="ECO:0000313" key="3">
    <source>
        <dbReference type="Proteomes" id="UP000027987"/>
    </source>
</evidence>
<dbReference type="InterPro" id="IPR001214">
    <property type="entry name" value="SET_dom"/>
</dbReference>
<dbReference type="PATRIC" id="fig|1217721.7.peg.1850"/>